<gene>
    <name evidence="1" type="ORF">HNQ80_002770</name>
</gene>
<dbReference type="GO" id="GO:0051537">
    <property type="term" value="F:2 iron, 2 sulfur cluster binding"/>
    <property type="evidence" value="ECO:0007669"/>
    <property type="project" value="InterPro"/>
</dbReference>
<sequence length="324" mass="36004">MSTNKIVTCIDAGSEYCPCYLAESDECITCSQLQGNSFCDCNWSGVCIYQEYAWCGMKKKTPREAVESEIIEKTQFGEQVLILKIRVLKTLARQLKQPGSYVFIRNPEKTSIFDVPMSIMSADEEKGEIIVAIHVLGVKTKSLLSCTNKILVKGPYWNGLIGFKELKNLVDQDVLVVGRGIALAPAVLTIKYLLHHKNRVTFIIDQGRTGAAFIDDHISGLDIKQHYLNLRSIEGLEKMNQIVSKGKYSLVYSGGSDLLHQVIKDQLSHMDRPIRLVAINNHELCCGEGVCGSCAVRTLTGKKVKMCKSQIDIEEIIEGGNRNG</sequence>
<reference evidence="1 2" key="1">
    <citation type="submission" date="2020-08" db="EMBL/GenBank/DDBJ databases">
        <title>Genomic Encyclopedia of Type Strains, Phase IV (KMG-IV): sequencing the most valuable type-strain genomes for metagenomic binning, comparative biology and taxonomic classification.</title>
        <authorList>
            <person name="Goeker M."/>
        </authorList>
    </citation>
    <scope>NUCLEOTIDE SEQUENCE [LARGE SCALE GENOMIC DNA]</scope>
    <source>
        <strain evidence="1 2">DSM 103526</strain>
    </source>
</reference>
<dbReference type="SUPFAM" id="SSF63380">
    <property type="entry name" value="Riboflavin synthase domain-like"/>
    <property type="match status" value="1"/>
</dbReference>
<dbReference type="RefSeq" id="WP_207727015.1">
    <property type="nucleotide sequence ID" value="NZ_JACHEN010000016.1"/>
</dbReference>
<keyword evidence="2" id="KW-1185">Reference proteome</keyword>
<dbReference type="PANTHER" id="PTHR43513:SF3">
    <property type="entry name" value="DIHYDROOROTATE DEHYDROGENASE B (NAD(+)), ELECTRON TRANSFER SUBUNIT-RELATED"/>
    <property type="match status" value="1"/>
</dbReference>
<dbReference type="InterPro" id="IPR050353">
    <property type="entry name" value="PyrK_electron_transfer"/>
</dbReference>
<dbReference type="SUPFAM" id="SSF54292">
    <property type="entry name" value="2Fe-2S ferredoxin-like"/>
    <property type="match status" value="1"/>
</dbReference>
<evidence type="ECO:0000313" key="1">
    <source>
        <dbReference type="EMBL" id="MBB6216666.1"/>
    </source>
</evidence>
<proteinExistence type="predicted"/>
<protein>
    <submittedName>
        <fullName evidence="1">NAD(P)H-flavin reductase</fullName>
    </submittedName>
</protein>
<dbReference type="CDD" id="cd06192">
    <property type="entry name" value="DHOD_e_trans_like"/>
    <property type="match status" value="1"/>
</dbReference>
<dbReference type="NCBIfam" id="NF004470">
    <property type="entry name" value="PRK05802.1"/>
    <property type="match status" value="1"/>
</dbReference>
<dbReference type="PANTHER" id="PTHR43513">
    <property type="entry name" value="DIHYDROOROTATE DEHYDROGENASE B (NAD(+)), ELECTRON TRANSFER SUBUNIT"/>
    <property type="match status" value="1"/>
</dbReference>
<dbReference type="InterPro" id="IPR006058">
    <property type="entry name" value="2Fe2S_fd_BS"/>
</dbReference>
<organism evidence="1 2">
    <name type="scientific">Anaerosolibacter carboniphilus</name>
    <dbReference type="NCBI Taxonomy" id="1417629"/>
    <lineage>
        <taxon>Bacteria</taxon>
        <taxon>Bacillati</taxon>
        <taxon>Bacillota</taxon>
        <taxon>Clostridia</taxon>
        <taxon>Peptostreptococcales</taxon>
        <taxon>Thermotaleaceae</taxon>
        <taxon>Anaerosolibacter</taxon>
    </lineage>
</organism>
<dbReference type="EMBL" id="JACHEN010000016">
    <property type="protein sequence ID" value="MBB6216666.1"/>
    <property type="molecule type" value="Genomic_DNA"/>
</dbReference>
<dbReference type="Proteomes" id="UP000579281">
    <property type="component" value="Unassembled WGS sequence"/>
</dbReference>
<comment type="caution">
    <text evidence="1">The sequence shown here is derived from an EMBL/GenBank/DDBJ whole genome shotgun (WGS) entry which is preliminary data.</text>
</comment>
<evidence type="ECO:0000313" key="2">
    <source>
        <dbReference type="Proteomes" id="UP000579281"/>
    </source>
</evidence>
<dbReference type="PROSITE" id="PS00197">
    <property type="entry name" value="2FE2S_FER_1"/>
    <property type="match status" value="1"/>
</dbReference>
<name>A0A841KSV2_9FIRM</name>
<dbReference type="InterPro" id="IPR017938">
    <property type="entry name" value="Riboflavin_synthase-like_b-brl"/>
</dbReference>
<accession>A0A841KSV2</accession>
<dbReference type="Gene3D" id="2.40.30.10">
    <property type="entry name" value="Translation factors"/>
    <property type="match status" value="1"/>
</dbReference>
<dbReference type="InterPro" id="IPR036010">
    <property type="entry name" value="2Fe-2S_ferredoxin-like_sf"/>
</dbReference>
<dbReference type="AlphaFoldDB" id="A0A841KSV2"/>